<evidence type="ECO:0000313" key="2">
    <source>
        <dbReference type="EMBL" id="AUJ25021.1"/>
    </source>
</evidence>
<feature type="compositionally biased region" description="Basic and acidic residues" evidence="1">
    <location>
        <begin position="10"/>
        <end position="24"/>
    </location>
</feature>
<protein>
    <submittedName>
        <fullName evidence="2">Uncharacterized protein</fullName>
    </submittedName>
</protein>
<dbReference type="AlphaFoldDB" id="A0A2K9J4S6"/>
<evidence type="ECO:0000256" key="1">
    <source>
        <dbReference type="SAM" id="MobiDB-lite"/>
    </source>
</evidence>
<feature type="compositionally biased region" description="Polar residues" evidence="1">
    <location>
        <begin position="32"/>
        <end position="42"/>
    </location>
</feature>
<feature type="region of interest" description="Disordered" evidence="1">
    <location>
        <begin position="1"/>
        <end position="42"/>
    </location>
</feature>
<accession>A0A2K9J4S6</accession>
<gene>
    <name evidence="2" type="ORF">A21D_01940</name>
</gene>
<organism evidence="2 3">
    <name type="scientific">Virgibacillus dokdonensis</name>
    <dbReference type="NCBI Taxonomy" id="302167"/>
    <lineage>
        <taxon>Bacteria</taxon>
        <taxon>Bacillati</taxon>
        <taxon>Bacillota</taxon>
        <taxon>Bacilli</taxon>
        <taxon>Bacillales</taxon>
        <taxon>Bacillaceae</taxon>
        <taxon>Virgibacillus</taxon>
    </lineage>
</organism>
<dbReference type="RefSeq" id="WP_257790355.1">
    <property type="nucleotide sequence ID" value="NZ_CP018622.1"/>
</dbReference>
<reference evidence="3" key="1">
    <citation type="submission" date="2016-11" db="EMBL/GenBank/DDBJ databases">
        <title>Complete genome sequence of Virgibacillus pantothenticus 21D, a halophilic bacterium isolated from the deep hypersaline anoxic basin Discovery in the Mediterranean Sea.</title>
        <authorList>
            <person name="Zeaiter Z."/>
            <person name="Booth J.M."/>
            <person name="Prosdocimi E.M."/>
            <person name="Mapelli F."/>
            <person name="Fusi M."/>
            <person name="Daffonchio D."/>
            <person name="Borin S."/>
            <person name="Crotti E."/>
        </authorList>
    </citation>
    <scope>NUCLEOTIDE SEQUENCE [LARGE SCALE GENOMIC DNA]</scope>
    <source>
        <strain evidence="3">21D</strain>
    </source>
</reference>
<evidence type="ECO:0000313" key="3">
    <source>
        <dbReference type="Proteomes" id="UP000234237"/>
    </source>
</evidence>
<dbReference type="EMBL" id="CP018622">
    <property type="protein sequence ID" value="AUJ25021.1"/>
    <property type="molecule type" value="Genomic_DNA"/>
</dbReference>
<dbReference type="Proteomes" id="UP000234237">
    <property type="component" value="Chromosome"/>
</dbReference>
<sequence length="42" mass="4985">MEEQANAFGEKLKKCRMERDWSEQRRKRPVSNVASGTNQLKF</sequence>
<proteinExistence type="predicted"/>
<dbReference type="KEGG" id="vpn:A21D_01940"/>
<name>A0A2K9J4S6_9BACI</name>